<dbReference type="RefSeq" id="WP_366295472.1">
    <property type="nucleotide sequence ID" value="NZ_CP159992.1"/>
</dbReference>
<gene>
    <name evidence="1" type="ORF">ABXS70_09525</name>
</gene>
<evidence type="ECO:0000313" key="1">
    <source>
        <dbReference type="EMBL" id="XCP96917.1"/>
    </source>
</evidence>
<dbReference type="AlphaFoldDB" id="A0AAU8NG58"/>
<organism evidence="1">
    <name type="scientific">Paenibacillus sp. AN1007</name>
    <dbReference type="NCBI Taxonomy" id="3151385"/>
    <lineage>
        <taxon>Bacteria</taxon>
        <taxon>Bacillati</taxon>
        <taxon>Bacillota</taxon>
        <taxon>Bacilli</taxon>
        <taxon>Bacillales</taxon>
        <taxon>Paenibacillaceae</taxon>
        <taxon>Paenibacillus</taxon>
    </lineage>
</organism>
<protein>
    <submittedName>
        <fullName evidence="1">Uncharacterized protein</fullName>
    </submittedName>
</protein>
<accession>A0AAU8NG58</accession>
<name>A0AAU8NG58_9BACL</name>
<sequence length="185" mass="20954">MTVINAASKLLAVLLAVLLLYVYPAAETAERQDDIARMTAAQNVTRLVDAVRTKGYISPRMLMEFEEQLARTGNNYDLSMEHLHKKYVPQYTDPMNQTSFTGTYEVVHDGYYLSQIRDRLFPPSGTLSIEDPERRYMLNVGDYFTVSLKSTNRTPAMLLREWLLGTAQASAVFATHGGMVLNEDY</sequence>
<reference evidence="1" key="1">
    <citation type="submission" date="2024-05" db="EMBL/GenBank/DDBJ databases">
        <title>Draft genome assemblies of 36 bacteria isolated from hibernating arctic ground squirrels.</title>
        <authorList>
            <person name="McKee H."/>
            <person name="Mullen L."/>
            <person name="Drown D.M."/>
            <person name="Duddleston K.N."/>
        </authorList>
    </citation>
    <scope>NUCLEOTIDE SEQUENCE</scope>
    <source>
        <strain evidence="1">AN1007</strain>
    </source>
</reference>
<proteinExistence type="predicted"/>
<dbReference type="EMBL" id="CP159992">
    <property type="protein sequence ID" value="XCP96917.1"/>
    <property type="molecule type" value="Genomic_DNA"/>
</dbReference>